<dbReference type="InterPro" id="IPR036388">
    <property type="entry name" value="WH-like_DNA-bd_sf"/>
</dbReference>
<evidence type="ECO:0000256" key="18">
    <source>
        <dbReference type="ARBA" id="ARBA00048940"/>
    </source>
</evidence>
<dbReference type="InterPro" id="IPR016181">
    <property type="entry name" value="Acyl_CoA_acyltransferase"/>
</dbReference>
<dbReference type="Proteomes" id="UP000054248">
    <property type="component" value="Unassembled WGS sequence"/>
</dbReference>
<keyword evidence="7" id="KW-0156">Chromatin regulator</keyword>
<comment type="subcellular location">
    <subcellularLocation>
        <location evidence="1">Nucleus</location>
    </subcellularLocation>
</comment>
<dbReference type="GO" id="GO:0106226">
    <property type="term" value="F:peptide 2-hydroxyisobutyryltransferase activity"/>
    <property type="evidence" value="ECO:0007669"/>
    <property type="project" value="RHEA"/>
</dbReference>
<dbReference type="GO" id="GO:0004402">
    <property type="term" value="F:histone acetyltransferase activity"/>
    <property type="evidence" value="ECO:0007669"/>
    <property type="project" value="InterPro"/>
</dbReference>
<dbReference type="PANTHER" id="PTHR10615:SF218">
    <property type="entry name" value="HISTONE ACETYLTRANSFERASE ESA1"/>
    <property type="match status" value="1"/>
</dbReference>
<keyword evidence="13" id="KW-0539">Nucleus</keyword>
<comment type="catalytic activity">
    <reaction evidence="17">
        <text>L-lysyl-[protein] + acetyl-CoA = N(6)-acetyl-L-lysyl-[protein] + CoA + H(+)</text>
        <dbReference type="Rhea" id="RHEA:45948"/>
        <dbReference type="Rhea" id="RHEA-COMP:9752"/>
        <dbReference type="Rhea" id="RHEA-COMP:10731"/>
        <dbReference type="ChEBI" id="CHEBI:15378"/>
        <dbReference type="ChEBI" id="CHEBI:29969"/>
        <dbReference type="ChEBI" id="CHEBI:57287"/>
        <dbReference type="ChEBI" id="CHEBI:57288"/>
        <dbReference type="ChEBI" id="CHEBI:61930"/>
    </reaction>
    <physiologicalReaction direction="left-to-right" evidence="17">
        <dbReference type="Rhea" id="RHEA:45949"/>
    </physiologicalReaction>
</comment>
<evidence type="ECO:0000256" key="3">
    <source>
        <dbReference type="ARBA" id="ARBA00011353"/>
    </source>
</evidence>
<organism evidence="22 23">
    <name type="scientific">Tulasnella calospora MUT 4182</name>
    <dbReference type="NCBI Taxonomy" id="1051891"/>
    <lineage>
        <taxon>Eukaryota</taxon>
        <taxon>Fungi</taxon>
        <taxon>Dikarya</taxon>
        <taxon>Basidiomycota</taxon>
        <taxon>Agaricomycotina</taxon>
        <taxon>Agaricomycetes</taxon>
        <taxon>Cantharellales</taxon>
        <taxon>Tulasnellaceae</taxon>
        <taxon>Tulasnella</taxon>
    </lineage>
</organism>
<evidence type="ECO:0000256" key="8">
    <source>
        <dbReference type="ARBA" id="ARBA00022990"/>
    </source>
</evidence>
<dbReference type="FunFam" id="3.30.60.60:FF:000001">
    <property type="entry name" value="Histone acetyltransferase"/>
    <property type="match status" value="1"/>
</dbReference>
<feature type="compositionally biased region" description="Acidic residues" evidence="20">
    <location>
        <begin position="206"/>
        <end position="220"/>
    </location>
</feature>
<evidence type="ECO:0000256" key="20">
    <source>
        <dbReference type="SAM" id="MobiDB-lite"/>
    </source>
</evidence>
<evidence type="ECO:0000256" key="13">
    <source>
        <dbReference type="ARBA" id="ARBA00023242"/>
    </source>
</evidence>
<dbReference type="Gene3D" id="3.30.60.60">
    <property type="entry name" value="N-acetyl transferase-like"/>
    <property type="match status" value="1"/>
</dbReference>
<comment type="function">
    <text evidence="14">Catalytic component of the NuA4 histone acetyltransferase (HAT) complex which is involved in epigenetic transcriptional activation of selected genes principally by acetylation of nucleosomal histones H4, H3, H2B, H2A and H2A variant H2A.Z. Acetylates histone H4 to form H4K5ac, H4K8ac, H4K12ac and H4K16ac, histone H3 to form H3K14ac, and histone H2A to form H2AK4ac and H2AK7ac. The NuA4 complex is involved in the DNA damage response and is required for chromosome segregation. The NuA4 complex plays a direct role in repair of DNA double-strand breaks (DSBs) through homologous recombination. Recruitment to promoters depends on H3K4me. Also acetylates non-histone proteins. In addition to protein acetyltransferase, can use different acyl-CoA substrates, such as 2-hydroxyisobutanoyl-CoA (2-hydroxyisobutyryl-CoA) or (2E)-butenoyl-CoA (crotonyl-CoA), and is able to mediate protein 2-hydroxyisobutyrylation and crotonylation, respectively.</text>
</comment>
<dbReference type="Pfam" id="PF01853">
    <property type="entry name" value="MOZ_SAS"/>
    <property type="match status" value="1"/>
</dbReference>
<keyword evidence="5" id="KW-0808">Transferase</keyword>
<evidence type="ECO:0000256" key="10">
    <source>
        <dbReference type="ARBA" id="ARBA00023159"/>
    </source>
</evidence>
<feature type="domain" description="MYST-type HAT" evidence="21">
    <location>
        <begin position="317"/>
        <end position="591"/>
    </location>
</feature>
<dbReference type="SUPFAM" id="SSF55729">
    <property type="entry name" value="Acyl-CoA N-acyltransferases (Nat)"/>
    <property type="match status" value="1"/>
</dbReference>
<accession>A0A0C3L953</accession>
<dbReference type="OrthoDB" id="787137at2759"/>
<feature type="compositionally biased region" description="Pro residues" evidence="20">
    <location>
        <begin position="178"/>
        <end position="190"/>
    </location>
</feature>
<evidence type="ECO:0000256" key="4">
    <source>
        <dbReference type="ARBA" id="ARBA00013184"/>
    </source>
</evidence>
<evidence type="ECO:0000256" key="6">
    <source>
        <dbReference type="ARBA" id="ARBA00022763"/>
    </source>
</evidence>
<feature type="compositionally biased region" description="Low complexity" evidence="20">
    <location>
        <begin position="142"/>
        <end position="158"/>
    </location>
</feature>
<name>A0A0C3L953_9AGAM</name>
<proteinExistence type="inferred from homology"/>
<feature type="region of interest" description="Disordered" evidence="20">
    <location>
        <begin position="106"/>
        <end position="291"/>
    </location>
</feature>
<reference evidence="22 23" key="1">
    <citation type="submission" date="2014-04" db="EMBL/GenBank/DDBJ databases">
        <authorList>
            <consortium name="DOE Joint Genome Institute"/>
            <person name="Kuo A."/>
            <person name="Girlanda M."/>
            <person name="Perotto S."/>
            <person name="Kohler A."/>
            <person name="Nagy L.G."/>
            <person name="Floudas D."/>
            <person name="Copeland A."/>
            <person name="Barry K.W."/>
            <person name="Cichocki N."/>
            <person name="Veneault-Fourrey C."/>
            <person name="LaButti K."/>
            <person name="Lindquist E.A."/>
            <person name="Lipzen A."/>
            <person name="Lundell T."/>
            <person name="Morin E."/>
            <person name="Murat C."/>
            <person name="Sun H."/>
            <person name="Tunlid A."/>
            <person name="Henrissat B."/>
            <person name="Grigoriev I.V."/>
            <person name="Hibbett D.S."/>
            <person name="Martin F."/>
            <person name="Nordberg H.P."/>
            <person name="Cantor M.N."/>
            <person name="Hua S.X."/>
        </authorList>
    </citation>
    <scope>NUCLEOTIDE SEQUENCE [LARGE SCALE GENOMIC DNA]</scope>
    <source>
        <strain evidence="22 23">MUT 4182</strain>
    </source>
</reference>
<evidence type="ECO:0000256" key="16">
    <source>
        <dbReference type="ARBA" id="ARBA00047752"/>
    </source>
</evidence>
<evidence type="ECO:0000256" key="15">
    <source>
        <dbReference type="ARBA" id="ARBA00047557"/>
    </source>
</evidence>
<evidence type="ECO:0000256" key="19">
    <source>
        <dbReference type="PIRSR" id="PIRSR602717-51"/>
    </source>
</evidence>
<dbReference type="Gene3D" id="1.10.10.10">
    <property type="entry name" value="Winged helix-like DNA-binding domain superfamily/Winged helix DNA-binding domain"/>
    <property type="match status" value="1"/>
</dbReference>
<dbReference type="GO" id="GO:0006357">
    <property type="term" value="P:regulation of transcription by RNA polymerase II"/>
    <property type="evidence" value="ECO:0007669"/>
    <property type="project" value="TreeGrafter"/>
</dbReference>
<protein>
    <recommendedName>
        <fullName evidence="4">histone acetyltransferase</fullName>
        <ecNumber evidence="4">2.3.1.48</ecNumber>
    </recommendedName>
</protein>
<comment type="catalytic activity">
    <reaction evidence="16">
        <text>(2E)-butenoyl-CoA + L-lysyl-[protein] = N(6)-(2E)-butenoyl-L-lysyl-[protein] + CoA + H(+)</text>
        <dbReference type="Rhea" id="RHEA:53908"/>
        <dbReference type="Rhea" id="RHEA-COMP:9752"/>
        <dbReference type="Rhea" id="RHEA-COMP:13707"/>
        <dbReference type="ChEBI" id="CHEBI:15378"/>
        <dbReference type="ChEBI" id="CHEBI:29969"/>
        <dbReference type="ChEBI" id="CHEBI:57287"/>
        <dbReference type="ChEBI" id="CHEBI:57332"/>
        <dbReference type="ChEBI" id="CHEBI:137954"/>
    </reaction>
    <physiologicalReaction direction="left-to-right" evidence="16">
        <dbReference type="Rhea" id="RHEA:53909"/>
    </physiologicalReaction>
</comment>
<dbReference type="InterPro" id="IPR016197">
    <property type="entry name" value="Chromo-like_dom_sf"/>
</dbReference>
<keyword evidence="8" id="KW-0007">Acetylation</keyword>
<keyword evidence="12" id="KW-0234">DNA repair</keyword>
<dbReference type="Pfam" id="PF17772">
    <property type="entry name" value="zf-MYST"/>
    <property type="match status" value="1"/>
</dbReference>
<dbReference type="PROSITE" id="PS51726">
    <property type="entry name" value="MYST_HAT"/>
    <property type="match status" value="1"/>
</dbReference>
<evidence type="ECO:0000256" key="14">
    <source>
        <dbReference type="ARBA" id="ARBA00045805"/>
    </source>
</evidence>
<dbReference type="InterPro" id="IPR050603">
    <property type="entry name" value="MYST_HAT"/>
</dbReference>
<dbReference type="EC" id="2.3.1.48" evidence="4"/>
<evidence type="ECO:0000256" key="11">
    <source>
        <dbReference type="ARBA" id="ARBA00023163"/>
    </source>
</evidence>
<keyword evidence="10" id="KW-0010">Activator</keyword>
<evidence type="ECO:0000256" key="7">
    <source>
        <dbReference type="ARBA" id="ARBA00022853"/>
    </source>
</evidence>
<dbReference type="GO" id="GO:0005634">
    <property type="term" value="C:nucleus"/>
    <property type="evidence" value="ECO:0007669"/>
    <property type="project" value="UniProtKB-SubCell"/>
</dbReference>
<keyword evidence="23" id="KW-1185">Reference proteome</keyword>
<evidence type="ECO:0000313" key="23">
    <source>
        <dbReference type="Proteomes" id="UP000054248"/>
    </source>
</evidence>
<gene>
    <name evidence="22" type="ORF">M407DRAFT_155440</name>
</gene>
<dbReference type="GO" id="GO:0003682">
    <property type="term" value="F:chromatin binding"/>
    <property type="evidence" value="ECO:0007669"/>
    <property type="project" value="TreeGrafter"/>
</dbReference>
<feature type="active site" description="Proton donor/acceptor" evidence="19">
    <location>
        <position position="493"/>
    </location>
</feature>
<dbReference type="HOGENOM" id="CLU_011815_2_0_1"/>
<dbReference type="PANTHER" id="PTHR10615">
    <property type="entry name" value="HISTONE ACETYLTRANSFERASE"/>
    <property type="match status" value="1"/>
</dbReference>
<dbReference type="GO" id="GO:0006281">
    <property type="term" value="P:DNA repair"/>
    <property type="evidence" value="ECO:0007669"/>
    <property type="project" value="UniProtKB-KW"/>
</dbReference>
<keyword evidence="6" id="KW-0227">DNA damage</keyword>
<evidence type="ECO:0000256" key="1">
    <source>
        <dbReference type="ARBA" id="ARBA00004123"/>
    </source>
</evidence>
<keyword evidence="11" id="KW-0804">Transcription</keyword>
<evidence type="ECO:0000256" key="9">
    <source>
        <dbReference type="ARBA" id="ARBA00023015"/>
    </source>
</evidence>
<dbReference type="GO" id="GO:0000785">
    <property type="term" value="C:chromatin"/>
    <property type="evidence" value="ECO:0007669"/>
    <property type="project" value="TreeGrafter"/>
</dbReference>
<comment type="catalytic activity">
    <reaction evidence="15">
        <text>2-hydroxyisobutanoyl-CoA + L-lysyl-[protein] = N(6)-(2-hydroxyisobutanoyl)-L-lysyl-[protein] + CoA + H(+)</text>
        <dbReference type="Rhea" id="RHEA:24180"/>
        <dbReference type="Rhea" id="RHEA-COMP:9752"/>
        <dbReference type="Rhea" id="RHEA-COMP:15921"/>
        <dbReference type="ChEBI" id="CHEBI:15378"/>
        <dbReference type="ChEBI" id="CHEBI:29969"/>
        <dbReference type="ChEBI" id="CHEBI:57287"/>
        <dbReference type="ChEBI" id="CHEBI:131780"/>
        <dbReference type="ChEBI" id="CHEBI:144968"/>
    </reaction>
    <physiologicalReaction direction="left-to-right" evidence="15">
        <dbReference type="Rhea" id="RHEA:24181"/>
    </physiologicalReaction>
</comment>
<evidence type="ECO:0000256" key="12">
    <source>
        <dbReference type="ARBA" id="ARBA00023204"/>
    </source>
</evidence>
<evidence type="ECO:0000259" key="21">
    <source>
        <dbReference type="PROSITE" id="PS51726"/>
    </source>
</evidence>
<feature type="compositionally biased region" description="Acidic residues" evidence="20">
    <location>
        <begin position="228"/>
        <end position="260"/>
    </location>
</feature>
<dbReference type="EMBL" id="KN822973">
    <property type="protein sequence ID" value="KIO30338.1"/>
    <property type="molecule type" value="Genomic_DNA"/>
</dbReference>
<sequence>MSPSTPQPESTEPPKVIAGGTYTIDDVGVGFKIFVRRPVPGGGEEQRKAEVLSIREKKKPLYQAPIPRAGSSSTEAPEDKMEYYIHWVEFNKRLDEWVIGSRLVLSRELEWPKPKPPPQAATTKKETTPKAPSKVPKKSGPGMLKKATMGAAAAAGLAKGKGSGTASGAATPSRSPSLGPPGTPYSPGTPTPSGRGIKRKGPPSEYDNDMEDAEGEEDYAESDRDAEGDSYIDPDAEGDMDMDVDADGEAEPDGDMEMADDSQGGASSSHQVLGVSDGEGVSSQSDPRKPLQVFSKKQEIEKLRHGGSMTQAVHEIARVKNLNRIQMGQHEVEAWYFSPYPVEYAHLPVLYICEYCLGYYPSPKMFERHRKKCQMHSPPGNEIYREDDISFFEIDGKKQLTWCRNLSLLSKCFLDHKTLYYDVQPFMYYVMSLRDSRGCHILGYFSKEKESAEGYNVACILTLPQHQRFGYGKLLIEFSYELSKKEGKLGSPEKPLSDLGLLGYKAYWGEAIVKYLLELGPGEDVTIEGIAAATSITPADIMYTCHAMHLIKSSRSQHVICLTDPVKEQYERSRAKRKRRINPEGLKDWKPPFFSRDQLRFGW</sequence>
<dbReference type="GO" id="GO:0003712">
    <property type="term" value="F:transcription coregulator activity"/>
    <property type="evidence" value="ECO:0007669"/>
    <property type="project" value="TreeGrafter"/>
</dbReference>
<comment type="subunit">
    <text evidence="3">Component of the NuA4 histone acetyltransferase complex.</text>
</comment>
<dbReference type="InterPro" id="IPR040706">
    <property type="entry name" value="Zf-MYST"/>
</dbReference>
<dbReference type="FunFam" id="3.40.630.30:FF:000002">
    <property type="entry name" value="Histone acetyltransferase"/>
    <property type="match status" value="1"/>
</dbReference>
<dbReference type="InterPro" id="IPR025995">
    <property type="entry name" value="Tudor-knot"/>
</dbReference>
<dbReference type="Gene3D" id="3.40.630.30">
    <property type="match status" value="1"/>
</dbReference>
<dbReference type="Gene3D" id="2.30.30.140">
    <property type="match status" value="1"/>
</dbReference>
<comment type="similarity">
    <text evidence="2">Belongs to the MYST (SAS/MOZ) family.</text>
</comment>
<dbReference type="Pfam" id="PF11717">
    <property type="entry name" value="Tudor-knot"/>
    <property type="match status" value="1"/>
</dbReference>
<dbReference type="SUPFAM" id="SSF54160">
    <property type="entry name" value="Chromo domain-like"/>
    <property type="match status" value="1"/>
</dbReference>
<evidence type="ECO:0000313" key="22">
    <source>
        <dbReference type="EMBL" id="KIO30338.1"/>
    </source>
</evidence>
<dbReference type="FunFam" id="1.10.10.10:FF:000022">
    <property type="entry name" value="Histone acetyltransferase"/>
    <property type="match status" value="1"/>
</dbReference>
<evidence type="ECO:0000256" key="17">
    <source>
        <dbReference type="ARBA" id="ARBA00047787"/>
    </source>
</evidence>
<dbReference type="STRING" id="1051891.A0A0C3L953"/>
<dbReference type="AlphaFoldDB" id="A0A0C3L953"/>
<evidence type="ECO:0000256" key="5">
    <source>
        <dbReference type="ARBA" id="ARBA00022679"/>
    </source>
</evidence>
<reference evidence="23" key="2">
    <citation type="submission" date="2015-01" db="EMBL/GenBank/DDBJ databases">
        <title>Evolutionary Origins and Diversification of the Mycorrhizal Mutualists.</title>
        <authorList>
            <consortium name="DOE Joint Genome Institute"/>
            <consortium name="Mycorrhizal Genomics Consortium"/>
            <person name="Kohler A."/>
            <person name="Kuo A."/>
            <person name="Nagy L.G."/>
            <person name="Floudas D."/>
            <person name="Copeland A."/>
            <person name="Barry K.W."/>
            <person name="Cichocki N."/>
            <person name="Veneault-Fourrey C."/>
            <person name="LaButti K."/>
            <person name="Lindquist E.A."/>
            <person name="Lipzen A."/>
            <person name="Lundell T."/>
            <person name="Morin E."/>
            <person name="Murat C."/>
            <person name="Riley R."/>
            <person name="Ohm R."/>
            <person name="Sun H."/>
            <person name="Tunlid A."/>
            <person name="Henrissat B."/>
            <person name="Grigoriev I.V."/>
            <person name="Hibbett D.S."/>
            <person name="Martin F."/>
        </authorList>
    </citation>
    <scope>NUCLEOTIDE SEQUENCE [LARGE SCALE GENOMIC DNA]</scope>
    <source>
        <strain evidence="23">MUT 4182</strain>
    </source>
</reference>
<keyword evidence="9" id="KW-0805">Transcription regulation</keyword>
<dbReference type="GO" id="GO:0140064">
    <property type="term" value="F:peptide crotonyltransferase activity"/>
    <property type="evidence" value="ECO:0007669"/>
    <property type="project" value="RHEA"/>
</dbReference>
<comment type="catalytic activity">
    <reaction evidence="18">
        <text>L-lysyl-[histone] + acetyl-CoA = N(6)-acetyl-L-lysyl-[histone] + CoA + H(+)</text>
        <dbReference type="Rhea" id="RHEA:21992"/>
        <dbReference type="Rhea" id="RHEA-COMP:9845"/>
        <dbReference type="Rhea" id="RHEA-COMP:11338"/>
        <dbReference type="ChEBI" id="CHEBI:15378"/>
        <dbReference type="ChEBI" id="CHEBI:29969"/>
        <dbReference type="ChEBI" id="CHEBI:57287"/>
        <dbReference type="ChEBI" id="CHEBI:57288"/>
        <dbReference type="ChEBI" id="CHEBI:61930"/>
        <dbReference type="EC" id="2.3.1.48"/>
    </reaction>
    <physiologicalReaction direction="left-to-right" evidence="18">
        <dbReference type="Rhea" id="RHEA:21993"/>
    </physiologicalReaction>
</comment>
<evidence type="ECO:0000256" key="2">
    <source>
        <dbReference type="ARBA" id="ARBA00010107"/>
    </source>
</evidence>
<dbReference type="InterPro" id="IPR002717">
    <property type="entry name" value="HAT_MYST-type"/>
</dbReference>